<evidence type="ECO:0000313" key="1">
    <source>
        <dbReference type="EMBL" id="SEH65077.1"/>
    </source>
</evidence>
<gene>
    <name evidence="1" type="ORF">BAZSYMA_ACONTIG15057_0</name>
</gene>
<protein>
    <submittedName>
        <fullName evidence="1">Uncharacterized protein</fullName>
    </submittedName>
</protein>
<sequence>MTFDNFEAQLLNKAIALLSSRPSKSLNDQIPKMV</sequence>
<dbReference type="AlphaFoldDB" id="A0A1H6K060"/>
<dbReference type="Proteomes" id="UP000198988">
    <property type="component" value="Unassembled WGS sequence"/>
</dbReference>
<name>A0A1H6K060_9GAMM</name>
<reference evidence="2" key="1">
    <citation type="submission" date="2016-06" db="EMBL/GenBank/DDBJ databases">
        <authorList>
            <person name="Petersen J."/>
            <person name="Sayavedra L."/>
        </authorList>
    </citation>
    <scope>NUCLEOTIDE SEQUENCE [LARGE SCALE GENOMIC DNA]</scope>
    <source>
        <strain evidence="2">BazSymA</strain>
    </source>
</reference>
<organism evidence="1 2">
    <name type="scientific">Bathymodiolus azoricus thioautotrophic gill symbiont</name>
    <dbReference type="NCBI Taxonomy" id="235205"/>
    <lineage>
        <taxon>Bacteria</taxon>
        <taxon>Pseudomonadati</taxon>
        <taxon>Pseudomonadota</taxon>
        <taxon>Gammaproteobacteria</taxon>
        <taxon>sulfur-oxidizing symbionts</taxon>
    </lineage>
</organism>
<dbReference type="EMBL" id="CDSC02000073">
    <property type="protein sequence ID" value="SEH65077.1"/>
    <property type="molecule type" value="Genomic_DNA"/>
</dbReference>
<accession>A0A1H6K060</accession>
<evidence type="ECO:0000313" key="2">
    <source>
        <dbReference type="Proteomes" id="UP000198988"/>
    </source>
</evidence>
<proteinExistence type="predicted"/>